<comment type="caution">
    <text evidence="12">The sequence shown here is derived from an EMBL/GenBank/DDBJ whole genome shotgun (WGS) entry which is preliminary data.</text>
</comment>
<dbReference type="InterPro" id="IPR050391">
    <property type="entry name" value="Mito_Metabolite_Transporter"/>
</dbReference>
<organism evidence="12 13">
    <name type="scientific">Zymoseptoria brevis</name>
    <dbReference type="NCBI Taxonomy" id="1047168"/>
    <lineage>
        <taxon>Eukaryota</taxon>
        <taxon>Fungi</taxon>
        <taxon>Dikarya</taxon>
        <taxon>Ascomycota</taxon>
        <taxon>Pezizomycotina</taxon>
        <taxon>Dothideomycetes</taxon>
        <taxon>Dothideomycetidae</taxon>
        <taxon>Mycosphaerellales</taxon>
        <taxon>Mycosphaerellaceae</taxon>
        <taxon>Zymoseptoria</taxon>
    </lineage>
</organism>
<dbReference type="Proteomes" id="UP000033647">
    <property type="component" value="Unassembled WGS sequence"/>
</dbReference>
<comment type="subcellular location">
    <subcellularLocation>
        <location evidence="1">Membrane</location>
        <topology evidence="1">Multi-pass membrane protein</topology>
    </subcellularLocation>
</comment>
<evidence type="ECO:0000256" key="5">
    <source>
        <dbReference type="ARBA" id="ARBA00022737"/>
    </source>
</evidence>
<keyword evidence="7" id="KW-1133">Transmembrane helix</keyword>
<evidence type="ECO:0000256" key="9">
    <source>
        <dbReference type="PROSITE-ProRule" id="PRU00282"/>
    </source>
</evidence>
<proteinExistence type="inferred from homology"/>
<evidence type="ECO:0000256" key="11">
    <source>
        <dbReference type="SAM" id="MobiDB-lite"/>
    </source>
</evidence>
<name>A0A0F4GTH1_9PEZI</name>
<evidence type="ECO:0000256" key="4">
    <source>
        <dbReference type="ARBA" id="ARBA00022692"/>
    </source>
</evidence>
<evidence type="ECO:0000256" key="3">
    <source>
        <dbReference type="ARBA" id="ARBA00022448"/>
    </source>
</evidence>
<accession>A0A0F4GTH1</accession>
<protein>
    <submittedName>
        <fullName evidence="12">Mitochondrial dicarboxylate carrier like protein</fullName>
    </submittedName>
</protein>
<evidence type="ECO:0000256" key="6">
    <source>
        <dbReference type="ARBA" id="ARBA00022792"/>
    </source>
</evidence>
<evidence type="ECO:0000256" key="8">
    <source>
        <dbReference type="ARBA" id="ARBA00023136"/>
    </source>
</evidence>
<evidence type="ECO:0000256" key="2">
    <source>
        <dbReference type="ARBA" id="ARBA00006375"/>
    </source>
</evidence>
<reference evidence="12 13" key="1">
    <citation type="submission" date="2015-03" db="EMBL/GenBank/DDBJ databases">
        <title>RNA-seq based gene annotation and comparative genomics of four Zymoseptoria species reveal species-specific pathogenicity related genes and transposable element activity.</title>
        <authorList>
            <person name="Grandaubert J."/>
            <person name="Bhattacharyya A."/>
            <person name="Stukenbrock E.H."/>
        </authorList>
    </citation>
    <scope>NUCLEOTIDE SEQUENCE [LARGE SCALE GENOMIC DNA]</scope>
    <source>
        <strain evidence="12 13">Zb18110</strain>
    </source>
</reference>
<evidence type="ECO:0000256" key="10">
    <source>
        <dbReference type="RuleBase" id="RU000488"/>
    </source>
</evidence>
<sequence length="326" mass="35301">MPDLPGNSGSNNAESSPETPPAAPRRSLVTIHETHPLVLEKDKSIIPDHGVIHYPFYYGGLASCVSVCCTQPMGVAGLRLQTHDHSVARLGMIRIFGQVWSHEGIRGLTVIYSGLRFGIYEKLKELSTTPTHTPTAPAMAGLAAISGIAGSLSSNFADIVCLRMQNDLGLPIDQRRNYKNIGHGVVKMIRTEGWRSIWTGAGVGAGRAAVGTATQLAGYDIFKRELLKRTTLGDDVPVHITASCLAGFLSTLLCSPLDVFKARIMTQKKGGSIPGMIKLMFKTEGPLWMYRGLTPALISRGPSTIITFVAFEQLKKAYRRTHGFEA</sequence>
<feature type="repeat" description="Solcar" evidence="9">
    <location>
        <begin position="234"/>
        <end position="317"/>
    </location>
</feature>
<dbReference type="OrthoDB" id="448427at2759"/>
<feature type="region of interest" description="Disordered" evidence="11">
    <location>
        <begin position="1"/>
        <end position="25"/>
    </location>
</feature>
<evidence type="ECO:0000256" key="1">
    <source>
        <dbReference type="ARBA" id="ARBA00004141"/>
    </source>
</evidence>
<dbReference type="Gene3D" id="1.50.40.10">
    <property type="entry name" value="Mitochondrial carrier domain"/>
    <property type="match status" value="1"/>
</dbReference>
<dbReference type="PANTHER" id="PTHR45618">
    <property type="entry name" value="MITOCHONDRIAL DICARBOXYLATE CARRIER-RELATED"/>
    <property type="match status" value="1"/>
</dbReference>
<dbReference type="AlphaFoldDB" id="A0A0F4GTH1"/>
<dbReference type="InterPro" id="IPR023395">
    <property type="entry name" value="MCP_dom_sf"/>
</dbReference>
<dbReference type="GO" id="GO:0016020">
    <property type="term" value="C:membrane"/>
    <property type="evidence" value="ECO:0007669"/>
    <property type="project" value="UniProtKB-SubCell"/>
</dbReference>
<feature type="repeat" description="Solcar" evidence="9">
    <location>
        <begin position="134"/>
        <end position="225"/>
    </location>
</feature>
<comment type="similarity">
    <text evidence="2 10">Belongs to the mitochondrial carrier (TC 2.A.29) family.</text>
</comment>
<dbReference type="SUPFAM" id="SSF103506">
    <property type="entry name" value="Mitochondrial carrier"/>
    <property type="match status" value="1"/>
</dbReference>
<keyword evidence="3 10" id="KW-0813">Transport</keyword>
<dbReference type="EMBL" id="LAFY01000328">
    <property type="protein sequence ID" value="KJY00348.1"/>
    <property type="molecule type" value="Genomic_DNA"/>
</dbReference>
<keyword evidence="6" id="KW-0999">Mitochondrion inner membrane</keyword>
<dbReference type="PROSITE" id="PS50920">
    <property type="entry name" value="SOLCAR"/>
    <property type="match status" value="2"/>
</dbReference>
<keyword evidence="13" id="KW-1185">Reference proteome</keyword>
<keyword evidence="5" id="KW-0677">Repeat</keyword>
<evidence type="ECO:0000313" key="13">
    <source>
        <dbReference type="Proteomes" id="UP000033647"/>
    </source>
</evidence>
<gene>
    <name evidence="12" type="ORF">TI39_contig336g00003</name>
</gene>
<evidence type="ECO:0000256" key="7">
    <source>
        <dbReference type="ARBA" id="ARBA00022989"/>
    </source>
</evidence>
<evidence type="ECO:0000313" key="12">
    <source>
        <dbReference type="EMBL" id="KJY00348.1"/>
    </source>
</evidence>
<dbReference type="InterPro" id="IPR018108">
    <property type="entry name" value="MCP_transmembrane"/>
</dbReference>
<keyword evidence="8 9" id="KW-0472">Membrane</keyword>
<dbReference type="Pfam" id="PF00153">
    <property type="entry name" value="Mito_carr"/>
    <property type="match status" value="3"/>
</dbReference>
<keyword evidence="4 9" id="KW-0812">Transmembrane</keyword>
<keyword evidence="6" id="KW-0496">Mitochondrion</keyword>